<dbReference type="PANTHER" id="PTHR35525:SF3">
    <property type="entry name" value="BLL6575 PROTEIN"/>
    <property type="match status" value="1"/>
</dbReference>
<dbReference type="PANTHER" id="PTHR35525">
    <property type="entry name" value="BLL6575 PROTEIN"/>
    <property type="match status" value="1"/>
</dbReference>
<accession>A0A4V3IXQ4</accession>
<dbReference type="SUPFAM" id="SSF160904">
    <property type="entry name" value="Jann2411-like"/>
    <property type="match status" value="1"/>
</dbReference>
<dbReference type="EMBL" id="SOHM01000012">
    <property type="protein sequence ID" value="TFD92067.1"/>
    <property type="molecule type" value="Genomic_DNA"/>
</dbReference>
<dbReference type="InterPro" id="IPR021005">
    <property type="entry name" value="Znf_CGNR"/>
</dbReference>
<dbReference type="Proteomes" id="UP000298468">
    <property type="component" value="Unassembled WGS sequence"/>
</dbReference>
<name>A0A4V3IXQ4_9MICO</name>
<organism evidence="2 3">
    <name type="scientific">Cryobacterium lactosi</name>
    <dbReference type="NCBI Taxonomy" id="1259202"/>
    <lineage>
        <taxon>Bacteria</taxon>
        <taxon>Bacillati</taxon>
        <taxon>Actinomycetota</taxon>
        <taxon>Actinomycetes</taxon>
        <taxon>Micrococcales</taxon>
        <taxon>Microbacteriaceae</taxon>
        <taxon>Cryobacterium</taxon>
    </lineage>
</organism>
<sequence>MTDEDLLLAVLNSAPVVDGSVIDELDGVAGGTFARRLGGSGSQPEVSQLRRVRAAVHAVIRDPANSGVAALAAVLSQVVRTPEVTLSGVRWEVRAPADDLLAVRVVLAWSDSVERHPGRLRPCANVECNLFLVDHSRPGSAKWCSMTTCGNRMKARAYASRTRSA</sequence>
<dbReference type="Gene3D" id="1.10.3300.10">
    <property type="entry name" value="Jann2411-like domain"/>
    <property type="match status" value="1"/>
</dbReference>
<comment type="caution">
    <text evidence="2">The sequence shown here is derived from an EMBL/GenBank/DDBJ whole genome shotgun (WGS) entry which is preliminary data.</text>
</comment>
<evidence type="ECO:0000259" key="1">
    <source>
        <dbReference type="Pfam" id="PF11706"/>
    </source>
</evidence>
<dbReference type="InterPro" id="IPR023286">
    <property type="entry name" value="ABATE_dom_sf"/>
</dbReference>
<dbReference type="RefSeq" id="WP_134640179.1">
    <property type="nucleotide sequence ID" value="NZ_SOHM01000012.1"/>
</dbReference>
<protein>
    <submittedName>
        <fullName evidence="2">CGNR zinc finger domain-containing protein</fullName>
    </submittedName>
</protein>
<evidence type="ECO:0000313" key="2">
    <source>
        <dbReference type="EMBL" id="TFD92067.1"/>
    </source>
</evidence>
<dbReference type="InterPro" id="IPR010852">
    <property type="entry name" value="ABATE"/>
</dbReference>
<dbReference type="AlphaFoldDB" id="A0A4V3IXQ4"/>
<gene>
    <name evidence="2" type="ORF">E3T61_07065</name>
</gene>
<dbReference type="Pfam" id="PF11706">
    <property type="entry name" value="zf-CGNR"/>
    <property type="match status" value="1"/>
</dbReference>
<evidence type="ECO:0000313" key="3">
    <source>
        <dbReference type="Proteomes" id="UP000298468"/>
    </source>
</evidence>
<reference evidence="2 3" key="1">
    <citation type="submission" date="2019-03" db="EMBL/GenBank/DDBJ databases">
        <title>Genomics of glacier-inhabiting Cryobacterium strains.</title>
        <authorList>
            <person name="Liu Q."/>
            <person name="Xin Y.-H."/>
        </authorList>
    </citation>
    <scope>NUCLEOTIDE SEQUENCE [LARGE SCALE GENOMIC DNA]</scope>
    <source>
        <strain evidence="2 3">Sr59</strain>
    </source>
</reference>
<proteinExistence type="predicted"/>
<keyword evidence="3" id="KW-1185">Reference proteome</keyword>
<feature type="domain" description="Zinc finger CGNR" evidence="1">
    <location>
        <begin position="119"/>
        <end position="161"/>
    </location>
</feature>
<dbReference type="OrthoDB" id="123307at2"/>